<gene>
    <name evidence="2" type="ORF">KRR39_12515</name>
</gene>
<keyword evidence="1" id="KW-1133">Transmembrane helix</keyword>
<dbReference type="AlphaFoldDB" id="A0A975SVW2"/>
<dbReference type="EMBL" id="CP077062">
    <property type="protein sequence ID" value="QWZ06420.1"/>
    <property type="molecule type" value="Genomic_DNA"/>
</dbReference>
<dbReference type="KEGG" id="nps:KRR39_12515"/>
<sequence>MSVRTSAALVRLAGWTAALGSVGYFLSDLIEAVQGGFSTGQLWLTLAAEAVVPVFVVGLALARWPRLGRLGLVGAAVYAYAFVYFTGTVIYALVHHTADFAALSDELGVWMTVHGGLMLLGALGLGSAVLRSGVYPRWTGVALVVGVALVAVGLPGPAGLLAAGIRDLAFAGMGLALLTNDEYDVRAGGTAAQTTRR</sequence>
<feature type="transmembrane region" description="Helical" evidence="1">
    <location>
        <begin position="107"/>
        <end position="130"/>
    </location>
</feature>
<keyword evidence="1" id="KW-0472">Membrane</keyword>
<evidence type="ECO:0000256" key="1">
    <source>
        <dbReference type="SAM" id="Phobius"/>
    </source>
</evidence>
<feature type="transmembrane region" description="Helical" evidence="1">
    <location>
        <begin position="42"/>
        <end position="61"/>
    </location>
</feature>
<feature type="transmembrane region" description="Helical" evidence="1">
    <location>
        <begin position="73"/>
        <end position="95"/>
    </location>
</feature>
<evidence type="ECO:0000313" key="3">
    <source>
        <dbReference type="Proteomes" id="UP000683575"/>
    </source>
</evidence>
<keyword evidence="3" id="KW-1185">Reference proteome</keyword>
<proteinExistence type="predicted"/>
<dbReference type="RefSeq" id="WP_216937332.1">
    <property type="nucleotide sequence ID" value="NZ_CP077062.1"/>
</dbReference>
<dbReference type="Proteomes" id="UP000683575">
    <property type="component" value="Chromosome"/>
</dbReference>
<organism evidence="2 3">
    <name type="scientific">Nocardioides panacis</name>
    <dbReference type="NCBI Taxonomy" id="2849501"/>
    <lineage>
        <taxon>Bacteria</taxon>
        <taxon>Bacillati</taxon>
        <taxon>Actinomycetota</taxon>
        <taxon>Actinomycetes</taxon>
        <taxon>Propionibacteriales</taxon>
        <taxon>Nocardioidaceae</taxon>
        <taxon>Nocardioides</taxon>
    </lineage>
</organism>
<evidence type="ECO:0000313" key="2">
    <source>
        <dbReference type="EMBL" id="QWZ06420.1"/>
    </source>
</evidence>
<accession>A0A975SVW2</accession>
<feature type="transmembrane region" description="Helical" evidence="1">
    <location>
        <begin position="142"/>
        <end position="165"/>
    </location>
</feature>
<feature type="transmembrane region" description="Helical" evidence="1">
    <location>
        <begin position="12"/>
        <end position="30"/>
    </location>
</feature>
<name>A0A975SVW2_9ACTN</name>
<reference evidence="2" key="1">
    <citation type="submission" date="2021-06" db="EMBL/GenBank/DDBJ databases">
        <title>Complete genome sequence of Nocardioides sp. G188.</title>
        <authorList>
            <person name="Im W.-T."/>
        </authorList>
    </citation>
    <scope>NUCLEOTIDE SEQUENCE</scope>
    <source>
        <strain evidence="2">G188</strain>
    </source>
</reference>
<protein>
    <recommendedName>
        <fullName evidence="4">DUF4386 family protein</fullName>
    </recommendedName>
</protein>
<evidence type="ECO:0008006" key="4">
    <source>
        <dbReference type="Google" id="ProtNLM"/>
    </source>
</evidence>
<keyword evidence="1" id="KW-0812">Transmembrane</keyword>